<dbReference type="InterPro" id="IPR036866">
    <property type="entry name" value="RibonucZ/Hydroxyglut_hydro"/>
</dbReference>
<dbReference type="EMBL" id="PYGA01000006">
    <property type="protein sequence ID" value="PSK98165.1"/>
    <property type="molecule type" value="Genomic_DNA"/>
</dbReference>
<comment type="caution">
    <text evidence="2">The sequence shown here is derived from an EMBL/GenBank/DDBJ whole genome shotgun (WGS) entry which is preliminary data.</text>
</comment>
<organism evidence="2 3">
    <name type="scientific">Murinocardiopsis flavida</name>
    <dbReference type="NCBI Taxonomy" id="645275"/>
    <lineage>
        <taxon>Bacteria</taxon>
        <taxon>Bacillati</taxon>
        <taxon>Actinomycetota</taxon>
        <taxon>Actinomycetes</taxon>
        <taxon>Streptosporangiales</taxon>
        <taxon>Nocardiopsidaceae</taxon>
        <taxon>Murinocardiopsis</taxon>
    </lineage>
</organism>
<keyword evidence="3" id="KW-1185">Reference proteome</keyword>
<evidence type="ECO:0000313" key="2">
    <source>
        <dbReference type="EMBL" id="PSK98165.1"/>
    </source>
</evidence>
<dbReference type="InterPro" id="IPR001279">
    <property type="entry name" value="Metallo-B-lactamas"/>
</dbReference>
<evidence type="ECO:0000313" key="3">
    <source>
        <dbReference type="Proteomes" id="UP000240542"/>
    </source>
</evidence>
<dbReference type="Proteomes" id="UP000240542">
    <property type="component" value="Unassembled WGS sequence"/>
</dbReference>
<dbReference type="AlphaFoldDB" id="A0A2P8DLT9"/>
<dbReference type="PANTHER" id="PTHR43546">
    <property type="entry name" value="UPF0173 METAL-DEPENDENT HYDROLASE MJ1163-RELATED"/>
    <property type="match status" value="1"/>
</dbReference>
<reference evidence="2 3" key="1">
    <citation type="submission" date="2018-03" db="EMBL/GenBank/DDBJ databases">
        <title>Genomic Encyclopedia of Archaeal and Bacterial Type Strains, Phase II (KMG-II): from individual species to whole genera.</title>
        <authorList>
            <person name="Goeker M."/>
        </authorList>
    </citation>
    <scope>NUCLEOTIDE SEQUENCE [LARGE SCALE GENOMIC DNA]</scope>
    <source>
        <strain evidence="2 3">DSM 45312</strain>
    </source>
</reference>
<evidence type="ECO:0000259" key="1">
    <source>
        <dbReference type="SMART" id="SM00849"/>
    </source>
</evidence>
<protein>
    <submittedName>
        <fullName evidence="2">L-ascorbate metabolism protein UlaG (Beta-lactamase superfamily)</fullName>
    </submittedName>
</protein>
<dbReference type="Pfam" id="PF13483">
    <property type="entry name" value="Lactamase_B_3"/>
    <property type="match status" value="1"/>
</dbReference>
<dbReference type="SMART" id="SM00849">
    <property type="entry name" value="Lactamase_B"/>
    <property type="match status" value="1"/>
</dbReference>
<dbReference type="Gene3D" id="3.60.15.10">
    <property type="entry name" value="Ribonuclease Z/Hydroxyacylglutathione hydrolase-like"/>
    <property type="match status" value="1"/>
</dbReference>
<proteinExistence type="predicted"/>
<feature type="domain" description="Metallo-beta-lactamase" evidence="1">
    <location>
        <begin position="14"/>
        <end position="187"/>
    </location>
</feature>
<dbReference type="SUPFAM" id="SSF56281">
    <property type="entry name" value="Metallo-hydrolase/oxidoreductase"/>
    <property type="match status" value="1"/>
</dbReference>
<name>A0A2P8DLT9_9ACTN</name>
<dbReference type="PANTHER" id="PTHR43546:SF3">
    <property type="entry name" value="UPF0173 METAL-DEPENDENT HYDROLASE MJ1163"/>
    <property type="match status" value="1"/>
</dbReference>
<gene>
    <name evidence="2" type="ORF">CLV63_106213</name>
</gene>
<accession>A0A2P8DLT9</accession>
<sequence>MPDKDGPVRITKLGHACVRLEQDGATLVIDPGGFTEPGAAEGADAVAVTHEHADHLDLDQLRAAARANPDLAVYTNADIAARLAATDDLGARIVTVAHGDTPRIAGFDVHVYGARHAVIHDDIPVIANVGFRVVGTDGALFHPGDALTVPEDPVDTLLLPVQAPWSKIAEVADYTRAVRPRSTIAIHDALLSELGAGVYQRNLNALLPDSGYERLHPGQSREF</sequence>
<dbReference type="InterPro" id="IPR050114">
    <property type="entry name" value="UPF0173_UPF0282_UlaG_hydrolase"/>
</dbReference>